<dbReference type="Pfam" id="PF00487">
    <property type="entry name" value="FA_desaturase"/>
    <property type="match status" value="1"/>
</dbReference>
<proteinExistence type="inferred from homology"/>
<keyword evidence="6 17" id="KW-0812">Transmembrane</keyword>
<keyword evidence="7" id="KW-0479">Metal-binding</keyword>
<evidence type="ECO:0000256" key="5">
    <source>
        <dbReference type="ARBA" id="ARBA00022516"/>
    </source>
</evidence>
<accession>A0A6P7Y3F5</accession>
<dbReference type="CDD" id="cd03505">
    <property type="entry name" value="Delta9-FADS-like"/>
    <property type="match status" value="1"/>
</dbReference>
<dbReference type="InterPro" id="IPR001522">
    <property type="entry name" value="FADS-1_CS"/>
</dbReference>
<dbReference type="FunCoup" id="A0A6P7Y3F5">
    <property type="interactions" value="779"/>
</dbReference>
<dbReference type="InterPro" id="IPR005804">
    <property type="entry name" value="FA_desaturase_dom"/>
</dbReference>
<feature type="domain" description="Fatty acid desaturase" evidence="19">
    <location>
        <begin position="80"/>
        <end position="285"/>
    </location>
</feature>
<dbReference type="GO" id="GO:1903966">
    <property type="term" value="P:monounsaturated fatty acid biosynthetic process"/>
    <property type="evidence" value="ECO:0007669"/>
    <property type="project" value="TreeGrafter"/>
</dbReference>
<evidence type="ECO:0000256" key="8">
    <source>
        <dbReference type="ARBA" id="ARBA00022824"/>
    </source>
</evidence>
<evidence type="ECO:0000259" key="19">
    <source>
        <dbReference type="Pfam" id="PF00487"/>
    </source>
</evidence>
<keyword evidence="12" id="KW-0408">Iron</keyword>
<feature type="transmembrane region" description="Helical" evidence="18">
    <location>
        <begin position="196"/>
        <end position="217"/>
    </location>
</feature>
<evidence type="ECO:0000256" key="6">
    <source>
        <dbReference type="ARBA" id="ARBA00022692"/>
    </source>
</evidence>
<comment type="domain">
    <text evidence="17">The histidine box domains are involved in binding the catalytic metal ions.</text>
</comment>
<evidence type="ECO:0000256" key="11">
    <source>
        <dbReference type="ARBA" id="ARBA00023002"/>
    </source>
</evidence>
<evidence type="ECO:0000313" key="20">
    <source>
        <dbReference type="Proteomes" id="UP000515156"/>
    </source>
</evidence>
<dbReference type="CTD" id="6319"/>
<dbReference type="AlphaFoldDB" id="A0A6P7Y3F5"/>
<organism evidence="20 21">
    <name type="scientific">Microcaecilia unicolor</name>
    <dbReference type="NCBI Taxonomy" id="1415580"/>
    <lineage>
        <taxon>Eukaryota</taxon>
        <taxon>Metazoa</taxon>
        <taxon>Chordata</taxon>
        <taxon>Craniata</taxon>
        <taxon>Vertebrata</taxon>
        <taxon>Euteleostomi</taxon>
        <taxon>Amphibia</taxon>
        <taxon>Gymnophiona</taxon>
        <taxon>Siphonopidae</taxon>
        <taxon>Microcaecilia</taxon>
    </lineage>
</organism>
<keyword evidence="9" id="KW-0276">Fatty acid metabolism</keyword>
<dbReference type="Proteomes" id="UP000515156">
    <property type="component" value="Chromosome 5"/>
</dbReference>
<dbReference type="GO" id="GO:0032896">
    <property type="term" value="F:palmitoyl-CoA 9-desaturase activity"/>
    <property type="evidence" value="ECO:0007669"/>
    <property type="project" value="TreeGrafter"/>
</dbReference>
<dbReference type="GO" id="GO:0005506">
    <property type="term" value="F:iron ion binding"/>
    <property type="evidence" value="ECO:0007669"/>
    <property type="project" value="TreeGrafter"/>
</dbReference>
<dbReference type="GeneID" id="115470389"/>
<evidence type="ECO:0000256" key="12">
    <source>
        <dbReference type="ARBA" id="ARBA00023004"/>
    </source>
</evidence>
<feature type="transmembrane region" description="Helical" evidence="18">
    <location>
        <begin position="292"/>
        <end position="312"/>
    </location>
</feature>
<keyword evidence="13" id="KW-0443">Lipid metabolism</keyword>
<protein>
    <recommendedName>
        <fullName evidence="4">stearoyl-CoA 9-desaturase</fullName>
        <ecNumber evidence="4">1.14.19.1</ecNumber>
    </recommendedName>
</protein>
<evidence type="ECO:0000256" key="10">
    <source>
        <dbReference type="ARBA" id="ARBA00022989"/>
    </source>
</evidence>
<dbReference type="PRINTS" id="PR00075">
    <property type="entry name" value="FACDDSATRASE"/>
</dbReference>
<dbReference type="GO" id="GO:0070542">
    <property type="term" value="P:response to fatty acid"/>
    <property type="evidence" value="ECO:0007669"/>
    <property type="project" value="TreeGrafter"/>
</dbReference>
<evidence type="ECO:0000256" key="16">
    <source>
        <dbReference type="ARBA" id="ARBA00047947"/>
    </source>
</evidence>
<evidence type="ECO:0000256" key="14">
    <source>
        <dbReference type="ARBA" id="ARBA00023136"/>
    </source>
</evidence>
<dbReference type="PANTHER" id="PTHR11351">
    <property type="entry name" value="ACYL-COA DESATURASE"/>
    <property type="match status" value="1"/>
</dbReference>
<keyword evidence="11 17" id="KW-0560">Oxidoreductase</keyword>
<evidence type="ECO:0000256" key="1">
    <source>
        <dbReference type="ARBA" id="ARBA00001954"/>
    </source>
</evidence>
<dbReference type="RefSeq" id="XP_030059373.1">
    <property type="nucleotide sequence ID" value="XM_030203513.1"/>
</dbReference>
<comment type="cofactor">
    <cofactor evidence="1 17">
        <name>Fe(2+)</name>
        <dbReference type="ChEBI" id="CHEBI:29033"/>
    </cofactor>
</comment>
<dbReference type="KEGG" id="muo:115470389"/>
<dbReference type="OrthoDB" id="10260134at2759"/>
<evidence type="ECO:0000256" key="2">
    <source>
        <dbReference type="ARBA" id="ARBA00004477"/>
    </source>
</evidence>
<evidence type="ECO:0000256" key="9">
    <source>
        <dbReference type="ARBA" id="ARBA00022832"/>
    </source>
</evidence>
<dbReference type="GO" id="GO:0006636">
    <property type="term" value="P:unsaturated fatty acid biosynthetic process"/>
    <property type="evidence" value="ECO:0007669"/>
    <property type="project" value="TreeGrafter"/>
</dbReference>
<evidence type="ECO:0000256" key="13">
    <source>
        <dbReference type="ARBA" id="ARBA00023098"/>
    </source>
</evidence>
<keyword evidence="14 18" id="KW-0472">Membrane</keyword>
<keyword evidence="20" id="KW-1185">Reference proteome</keyword>
<dbReference type="GO" id="GO:0004768">
    <property type="term" value="F:stearoyl-CoA 9-desaturase activity"/>
    <property type="evidence" value="ECO:0007669"/>
    <property type="project" value="UniProtKB-EC"/>
</dbReference>
<keyword evidence="15 17" id="KW-0275">Fatty acid biosynthesis</keyword>
<feature type="transmembrane region" description="Helical" evidence="18">
    <location>
        <begin position="50"/>
        <end position="68"/>
    </location>
</feature>
<comment type="subcellular location">
    <subcellularLocation>
        <location evidence="2">Endoplasmic reticulum membrane</location>
        <topology evidence="2">Multi-pass membrane protein</topology>
    </subcellularLocation>
</comment>
<comment type="similarity">
    <text evidence="3 17">Belongs to the fatty acid desaturase type 1 family.</text>
</comment>
<dbReference type="InParanoid" id="A0A6P7Y3F5"/>
<keyword evidence="8" id="KW-0256">Endoplasmic reticulum</keyword>
<keyword evidence="10 18" id="KW-1133">Transmembrane helix</keyword>
<evidence type="ECO:0000313" key="21">
    <source>
        <dbReference type="RefSeq" id="XP_030059373.1"/>
    </source>
</evidence>
<sequence>MTSRVTQATVTTIQQKPPAPEEVTANGVMTDDLFDESYREKEGPKPPMKIVWRNVIAMSLLHIGALYGMTLIPSARFYTWMWSLFCFVCSALGITAGAHRLWSHRSYKAKLPLRIFLVMASSMSFQNDVYEWARDHRVHHKYSETDADPHNASRGFFFSHIGWLLVRKHPDVIEKGSKLDLSDLKADKIVMFQRRFYKTSVLLMCFITPTVVPWYFWGESLKNAFYISAIWRYALTLNFTWLVNSAAHMYGNRPYDKFINPRENLLVALGACGEGFHNYHHTFPYDYSTSEFGWHFNFTTFFIDCMCFLGLATSCRKVSKETVLARRLRTGDGSHRSG</sequence>
<gene>
    <name evidence="21" type="primary">SCD</name>
</gene>
<name>A0A6P7Y3F5_9AMPH</name>
<dbReference type="PROSITE" id="PS00476">
    <property type="entry name" value="FATTY_ACID_DESATUR_1"/>
    <property type="match status" value="1"/>
</dbReference>
<evidence type="ECO:0000256" key="4">
    <source>
        <dbReference type="ARBA" id="ARBA00012620"/>
    </source>
</evidence>
<evidence type="ECO:0000256" key="17">
    <source>
        <dbReference type="RuleBase" id="RU000581"/>
    </source>
</evidence>
<evidence type="ECO:0000256" key="18">
    <source>
        <dbReference type="SAM" id="Phobius"/>
    </source>
</evidence>
<evidence type="ECO:0000256" key="15">
    <source>
        <dbReference type="ARBA" id="ARBA00023160"/>
    </source>
</evidence>
<evidence type="ECO:0000256" key="7">
    <source>
        <dbReference type="ARBA" id="ARBA00022723"/>
    </source>
</evidence>
<dbReference type="InterPro" id="IPR015876">
    <property type="entry name" value="Acyl-CoA_DS"/>
</dbReference>
<evidence type="ECO:0000256" key="3">
    <source>
        <dbReference type="ARBA" id="ARBA00009295"/>
    </source>
</evidence>
<reference evidence="21" key="1">
    <citation type="submission" date="2025-08" db="UniProtKB">
        <authorList>
            <consortium name="RefSeq"/>
        </authorList>
    </citation>
    <scope>IDENTIFICATION</scope>
</reference>
<dbReference type="PANTHER" id="PTHR11351:SF102">
    <property type="entry name" value="STEAROYL-COA DESATURASE"/>
    <property type="match status" value="1"/>
</dbReference>
<dbReference type="EC" id="1.14.19.1" evidence="4"/>
<keyword evidence="5 17" id="KW-0444">Lipid biosynthesis</keyword>
<feature type="transmembrane region" description="Helical" evidence="18">
    <location>
        <begin position="80"/>
        <end position="102"/>
    </location>
</feature>
<comment type="catalytic activity">
    <reaction evidence="16">
        <text>octadecanoyl-CoA + 2 Fe(II)-[cytochrome b5] + O2 + 2 H(+) = (9Z)-octadecenoyl-CoA + 2 Fe(III)-[cytochrome b5] + 2 H2O</text>
        <dbReference type="Rhea" id="RHEA:19721"/>
        <dbReference type="Rhea" id="RHEA-COMP:10438"/>
        <dbReference type="Rhea" id="RHEA-COMP:10439"/>
        <dbReference type="ChEBI" id="CHEBI:15377"/>
        <dbReference type="ChEBI" id="CHEBI:15378"/>
        <dbReference type="ChEBI" id="CHEBI:15379"/>
        <dbReference type="ChEBI" id="CHEBI:29033"/>
        <dbReference type="ChEBI" id="CHEBI:29034"/>
        <dbReference type="ChEBI" id="CHEBI:57387"/>
        <dbReference type="ChEBI" id="CHEBI:57394"/>
        <dbReference type="EC" id="1.14.19.1"/>
    </reaction>
</comment>
<dbReference type="GO" id="GO:0005789">
    <property type="term" value="C:endoplasmic reticulum membrane"/>
    <property type="evidence" value="ECO:0007669"/>
    <property type="project" value="UniProtKB-SubCell"/>
</dbReference>